<reference evidence="2" key="1">
    <citation type="submission" date="2006-05" db="EMBL/GenBank/DDBJ databases">
        <title>Complete sequence of chromosome 2 of Burkholderia cenocepacia AU 1054.</title>
        <authorList>
            <consortium name="US DOE Joint Genome Institute"/>
            <person name="Copeland A."/>
            <person name="Lucas S."/>
            <person name="Lapidus A."/>
            <person name="Barry K."/>
            <person name="Detter J.C."/>
            <person name="Glavina del Rio T."/>
            <person name="Hammon N."/>
            <person name="Israni S."/>
            <person name="Dalin E."/>
            <person name="Tice H."/>
            <person name="Pitluck S."/>
            <person name="Chain P."/>
            <person name="Malfatti S."/>
            <person name="Shin M."/>
            <person name="Vergez L."/>
            <person name="Schmutz J."/>
            <person name="Larimer F."/>
            <person name="Land M."/>
            <person name="Hauser L."/>
            <person name="Kyrpides N."/>
            <person name="Lykidis A."/>
            <person name="LiPuma J.J."/>
            <person name="Konstantinidis K."/>
            <person name="Tiedje J.M."/>
            <person name="Richardson P."/>
        </authorList>
    </citation>
    <scope>NUCLEOTIDE SEQUENCE [LARGE SCALE GENOMIC DNA]</scope>
    <source>
        <strain evidence="2">AU 1054</strain>
    </source>
</reference>
<name>A0A0H2XVM9_BURO1</name>
<dbReference type="PANTHER" id="PTHR43792:SF1">
    <property type="entry name" value="N-ACETYLTRANSFERASE DOMAIN-CONTAINING PROTEIN"/>
    <property type="match status" value="1"/>
</dbReference>
<dbReference type="Gene3D" id="3.40.630.30">
    <property type="match status" value="1"/>
</dbReference>
<gene>
    <name evidence="2" type="ordered locus">Bcen_3637</name>
</gene>
<organism evidence="2">
    <name type="scientific">Burkholderia orbicola (strain AU 1054)</name>
    <dbReference type="NCBI Taxonomy" id="331271"/>
    <lineage>
        <taxon>Bacteria</taxon>
        <taxon>Pseudomonadati</taxon>
        <taxon>Pseudomonadota</taxon>
        <taxon>Betaproteobacteria</taxon>
        <taxon>Burkholderiales</taxon>
        <taxon>Burkholderiaceae</taxon>
        <taxon>Burkholderia</taxon>
        <taxon>Burkholderia cepacia complex</taxon>
        <taxon>Burkholderia orbicola</taxon>
    </lineage>
</organism>
<dbReference type="GO" id="GO:0016747">
    <property type="term" value="F:acyltransferase activity, transferring groups other than amino-acyl groups"/>
    <property type="evidence" value="ECO:0007669"/>
    <property type="project" value="InterPro"/>
</dbReference>
<dbReference type="Pfam" id="PF13302">
    <property type="entry name" value="Acetyltransf_3"/>
    <property type="match status" value="1"/>
</dbReference>
<dbReference type="SUPFAM" id="SSF55729">
    <property type="entry name" value="Acyl-CoA N-acyltransferases (Nat)"/>
    <property type="match status" value="1"/>
</dbReference>
<dbReference type="InterPro" id="IPR051531">
    <property type="entry name" value="N-acetyltransferase"/>
</dbReference>
<feature type="domain" description="N-acetyltransferase" evidence="1">
    <location>
        <begin position="13"/>
        <end position="174"/>
    </location>
</feature>
<dbReference type="EMBL" id="CP000379">
    <property type="protein sequence ID" value="ABF78529.1"/>
    <property type="molecule type" value="Genomic_DNA"/>
</dbReference>
<dbReference type="InterPro" id="IPR000182">
    <property type="entry name" value="GNAT_dom"/>
</dbReference>
<accession>A0A0H2XVM9</accession>
<evidence type="ECO:0000259" key="1">
    <source>
        <dbReference type="PROSITE" id="PS51186"/>
    </source>
</evidence>
<proteinExistence type="predicted"/>
<keyword evidence="2" id="KW-0808">Transferase</keyword>
<dbReference type="PROSITE" id="PS51186">
    <property type="entry name" value="GNAT"/>
    <property type="match status" value="1"/>
</dbReference>
<dbReference type="PANTHER" id="PTHR43792">
    <property type="entry name" value="GNAT FAMILY, PUTATIVE (AFU_ORTHOLOGUE AFUA_3G00765)-RELATED-RELATED"/>
    <property type="match status" value="1"/>
</dbReference>
<dbReference type="AlphaFoldDB" id="A0A0H2XVM9"/>
<protein>
    <submittedName>
        <fullName evidence="2">GCN5-related N-acetyltransferase</fullName>
    </submittedName>
</protein>
<sequence length="189" mass="20815">MTITPSRIETERLTLRRWRPADAEALSAMHADPDVTAWLACGPMSIDEAGDVIARFNAHVDAHGFGVWAVERRADALLVGVCGLSYEARTTHPMAPCVEIMWRQARHAWGHGYIGEAAVAALADGFDRIGLGEIFAWTADTNLRSQQVMQRLGMLRQPARDFDHPALPEGHALRRHVVYVARCGSHAAV</sequence>
<dbReference type="InterPro" id="IPR016181">
    <property type="entry name" value="Acyl_CoA_acyltransferase"/>
</dbReference>
<dbReference type="HOGENOM" id="CLU_013985_3_1_4"/>
<evidence type="ECO:0000313" key="2">
    <source>
        <dbReference type="EMBL" id="ABF78529.1"/>
    </source>
</evidence>